<dbReference type="AlphaFoldDB" id="A0A939ISW2"/>
<keyword evidence="4 11" id="KW-0808">Transferase</keyword>
<dbReference type="GO" id="GO:0016776">
    <property type="term" value="F:phosphotransferase activity, phosphate group as acceptor"/>
    <property type="evidence" value="ECO:0007669"/>
    <property type="project" value="TreeGrafter"/>
</dbReference>
<dbReference type="SUPFAM" id="SSF53649">
    <property type="entry name" value="Alkaline phosphatase-like"/>
    <property type="match status" value="1"/>
</dbReference>
<dbReference type="NCBIfam" id="NF028537">
    <property type="entry name" value="P_eth_NH2_trans"/>
    <property type="match status" value="1"/>
</dbReference>
<evidence type="ECO:0000256" key="5">
    <source>
        <dbReference type="ARBA" id="ARBA00022692"/>
    </source>
</evidence>
<evidence type="ECO:0000259" key="10">
    <source>
        <dbReference type="Pfam" id="PF08019"/>
    </source>
</evidence>
<dbReference type="Pfam" id="PF08019">
    <property type="entry name" value="EptA_B_N"/>
    <property type="match status" value="1"/>
</dbReference>
<reference evidence="11" key="1">
    <citation type="submission" date="2021-03" db="EMBL/GenBank/DDBJ databases">
        <title>novel species isolated from a fishpond in China.</title>
        <authorList>
            <person name="Lu H."/>
            <person name="Cai Z."/>
        </authorList>
    </citation>
    <scope>NUCLEOTIDE SEQUENCE</scope>
    <source>
        <strain evidence="11">JCM 30855</strain>
    </source>
</reference>
<dbReference type="InterPro" id="IPR017850">
    <property type="entry name" value="Alkaline_phosphatase_core_sf"/>
</dbReference>
<proteinExistence type="predicted"/>
<dbReference type="Gene3D" id="3.40.720.10">
    <property type="entry name" value="Alkaline Phosphatase, subunit A"/>
    <property type="match status" value="1"/>
</dbReference>
<feature type="transmembrane region" description="Helical" evidence="8">
    <location>
        <begin position="39"/>
        <end position="58"/>
    </location>
</feature>
<sequence length="532" mass="59544">MRQPATLAWAMPLLMVLFMLFTANGAFFQQLTAIYPLSLYPGFILSVATMAAFLLLLLVQLAGLLLSPAWLYPVLLMLSATTGYFTGQFGILFDRVMLTNILQTNPAEAADLLSTGLIWHLVIFAIGPCLLLWLLRHHGTLSKPGWQARLMSLSVLLVLTLAGGLLYPAQFASFFREHKSVRYYVTPLYPVYSAIDLGVRHLRHPTPSTLLPATAEPIQIEHTGHKELVVVVVGETARADHFSLNGYARQTNPLLAQQTSLLSYTQVQSCGTSTAVSVPCLFSFSDRESFDIDTAKNTENVLDVLHRAGVSLLWRDNNSDDKGVADRIPYEDFQTSERNPICNPECRDMGMLAGLQEFIDSQTGDILIVLHQMGSHGPAYFKRYPQAFERFTPACQSNELAECSHQEIINAYDNSILYTDYFLNEVIELLKRNTPEFETAMLYMSDHGESLGENGVYLHGIPYFLAPESQTHVPFLVWVGDSSDIYYEESVKLTHQPYSHDDFSCSLLQAFEIEPHALGVTPCVPYFVYKAE</sequence>
<evidence type="ECO:0000313" key="12">
    <source>
        <dbReference type="Proteomes" id="UP000664654"/>
    </source>
</evidence>
<dbReference type="CDD" id="cd16017">
    <property type="entry name" value="LptA"/>
    <property type="match status" value="1"/>
</dbReference>
<dbReference type="Pfam" id="PF00884">
    <property type="entry name" value="Sulfatase"/>
    <property type="match status" value="1"/>
</dbReference>
<dbReference type="InterPro" id="IPR000917">
    <property type="entry name" value="Sulfatase_N"/>
</dbReference>
<evidence type="ECO:0000259" key="9">
    <source>
        <dbReference type="Pfam" id="PF00884"/>
    </source>
</evidence>
<dbReference type="PANTHER" id="PTHR30443:SF0">
    <property type="entry name" value="PHOSPHOETHANOLAMINE TRANSFERASE EPTA"/>
    <property type="match status" value="1"/>
</dbReference>
<gene>
    <name evidence="11" type="ORF">J0A66_16540</name>
</gene>
<evidence type="ECO:0000256" key="7">
    <source>
        <dbReference type="ARBA" id="ARBA00023136"/>
    </source>
</evidence>
<name>A0A939ISW2_9ALTE</name>
<evidence type="ECO:0000256" key="2">
    <source>
        <dbReference type="ARBA" id="ARBA00022475"/>
    </source>
</evidence>
<evidence type="ECO:0000256" key="6">
    <source>
        <dbReference type="ARBA" id="ARBA00022989"/>
    </source>
</evidence>
<evidence type="ECO:0000256" key="4">
    <source>
        <dbReference type="ARBA" id="ARBA00022679"/>
    </source>
</evidence>
<comment type="caution">
    <text evidence="11">The sequence shown here is derived from an EMBL/GenBank/DDBJ whole genome shotgun (WGS) entry which is preliminary data.</text>
</comment>
<dbReference type="GO" id="GO:0005886">
    <property type="term" value="C:plasma membrane"/>
    <property type="evidence" value="ECO:0007669"/>
    <property type="project" value="UniProtKB-SubCell"/>
</dbReference>
<accession>A0A939ISW2</accession>
<keyword evidence="7 8" id="KW-0472">Membrane</keyword>
<keyword evidence="12" id="KW-1185">Reference proteome</keyword>
<dbReference type="InterPro" id="IPR012549">
    <property type="entry name" value="EptA-like_N"/>
</dbReference>
<protein>
    <submittedName>
        <fullName evidence="11">Phosphoethanolamine transferase</fullName>
    </submittedName>
</protein>
<keyword evidence="6 8" id="KW-1133">Transmembrane helix</keyword>
<feature type="transmembrane region" description="Helical" evidence="8">
    <location>
        <begin position="70"/>
        <end position="93"/>
    </location>
</feature>
<evidence type="ECO:0000256" key="1">
    <source>
        <dbReference type="ARBA" id="ARBA00004429"/>
    </source>
</evidence>
<comment type="subcellular location">
    <subcellularLocation>
        <location evidence="1">Cell inner membrane</location>
        <topology evidence="1">Multi-pass membrane protein</topology>
    </subcellularLocation>
</comment>
<evidence type="ECO:0000256" key="8">
    <source>
        <dbReference type="SAM" id="Phobius"/>
    </source>
</evidence>
<dbReference type="EMBL" id="JAFKCV010000011">
    <property type="protein sequence ID" value="MBN7826846.1"/>
    <property type="molecule type" value="Genomic_DNA"/>
</dbReference>
<keyword evidence="5 8" id="KW-0812">Transmembrane</keyword>
<feature type="domain" description="Phosphoethanolamine transferase N-terminal" evidence="10">
    <location>
        <begin position="53"/>
        <end position="197"/>
    </location>
</feature>
<dbReference type="InterPro" id="IPR040423">
    <property type="entry name" value="PEA_transferase"/>
</dbReference>
<dbReference type="InterPro" id="IPR058130">
    <property type="entry name" value="PEA_transf_C"/>
</dbReference>
<evidence type="ECO:0000256" key="3">
    <source>
        <dbReference type="ARBA" id="ARBA00022519"/>
    </source>
</evidence>
<dbReference type="RefSeq" id="WP_206574960.1">
    <property type="nucleotide sequence ID" value="NZ_JAFKCV010000011.1"/>
</dbReference>
<feature type="transmembrane region" description="Helical" evidence="8">
    <location>
        <begin position="113"/>
        <end position="135"/>
    </location>
</feature>
<dbReference type="Proteomes" id="UP000664654">
    <property type="component" value="Unassembled WGS sequence"/>
</dbReference>
<keyword evidence="3" id="KW-0997">Cell inner membrane</keyword>
<keyword evidence="2" id="KW-1003">Cell membrane</keyword>
<feature type="transmembrane region" description="Helical" evidence="8">
    <location>
        <begin position="7"/>
        <end position="27"/>
    </location>
</feature>
<evidence type="ECO:0000313" key="11">
    <source>
        <dbReference type="EMBL" id="MBN7826846.1"/>
    </source>
</evidence>
<feature type="transmembrane region" description="Helical" evidence="8">
    <location>
        <begin position="147"/>
        <end position="167"/>
    </location>
</feature>
<dbReference type="GO" id="GO:0009244">
    <property type="term" value="P:lipopolysaccharide core region biosynthetic process"/>
    <property type="evidence" value="ECO:0007669"/>
    <property type="project" value="TreeGrafter"/>
</dbReference>
<feature type="domain" description="Sulfatase N-terminal" evidence="9">
    <location>
        <begin position="228"/>
        <end position="512"/>
    </location>
</feature>
<dbReference type="PANTHER" id="PTHR30443">
    <property type="entry name" value="INNER MEMBRANE PROTEIN"/>
    <property type="match status" value="1"/>
</dbReference>
<organism evidence="11 12">
    <name type="scientific">Bowmanella dokdonensis</name>
    <dbReference type="NCBI Taxonomy" id="751969"/>
    <lineage>
        <taxon>Bacteria</taxon>
        <taxon>Pseudomonadati</taxon>
        <taxon>Pseudomonadota</taxon>
        <taxon>Gammaproteobacteria</taxon>
        <taxon>Alteromonadales</taxon>
        <taxon>Alteromonadaceae</taxon>
        <taxon>Bowmanella</taxon>
    </lineage>
</organism>